<evidence type="ECO:0000256" key="2">
    <source>
        <dbReference type="ARBA" id="ARBA00093450"/>
    </source>
</evidence>
<dbReference type="eggNOG" id="COG1666">
    <property type="taxonomic scope" value="Bacteria"/>
</dbReference>
<comment type="caution">
    <text evidence="4">The sequence shown here is derived from an EMBL/GenBank/DDBJ whole genome shotgun (WGS) entry which is preliminary data.</text>
</comment>
<dbReference type="STRING" id="435908.IDSA_08775"/>
<dbReference type="Pfam" id="PF04461">
    <property type="entry name" value="YajQ"/>
    <property type="match status" value="1"/>
</dbReference>
<sequence length="161" mass="18343">MPSFDIASEVDKVELKNAVDNANREVTTRFDFRNVEARIELKDLTVTLTSESEFQVRQLQDIFNSHCAKRNIDLAGTEMPDEPIHSGKLHSLPITFKQGIEQPVAKKIVKLLKDQKLKVQASIQGDKVRVTGKKRDDLQQAIAVLKQSDIEQPLQFENFRD</sequence>
<dbReference type="PANTHER" id="PTHR30476">
    <property type="entry name" value="UPF0234 PROTEIN YAJQ"/>
    <property type="match status" value="1"/>
</dbReference>
<organism evidence="4 5">
    <name type="scientific">Pseudidiomarina salinarum</name>
    <dbReference type="NCBI Taxonomy" id="435908"/>
    <lineage>
        <taxon>Bacteria</taxon>
        <taxon>Pseudomonadati</taxon>
        <taxon>Pseudomonadota</taxon>
        <taxon>Gammaproteobacteria</taxon>
        <taxon>Alteromonadales</taxon>
        <taxon>Idiomarinaceae</taxon>
        <taxon>Pseudidiomarina</taxon>
    </lineage>
</organism>
<dbReference type="EMBL" id="JPER01000004">
    <property type="protein sequence ID" value="KFZ30616.1"/>
    <property type="molecule type" value="Genomic_DNA"/>
</dbReference>
<comment type="similarity">
    <text evidence="2 3">Belongs to the YajQ family.</text>
</comment>
<dbReference type="GO" id="GO:0000166">
    <property type="term" value="F:nucleotide binding"/>
    <property type="evidence" value="ECO:0007669"/>
    <property type="project" value="UniProtKB-UniRule"/>
</dbReference>
<dbReference type="PANTHER" id="PTHR30476:SF0">
    <property type="entry name" value="UPF0234 PROTEIN YAJQ"/>
    <property type="match status" value="1"/>
</dbReference>
<dbReference type="InterPro" id="IPR007551">
    <property type="entry name" value="YajQ/Smlt4090-like"/>
</dbReference>
<dbReference type="Gene3D" id="3.30.70.990">
    <property type="entry name" value="YajQ-like, domain 2"/>
    <property type="match status" value="1"/>
</dbReference>
<evidence type="ECO:0000313" key="4">
    <source>
        <dbReference type="EMBL" id="KFZ30616.1"/>
    </source>
</evidence>
<gene>
    <name evidence="4" type="ORF">IDSA_08775</name>
</gene>
<dbReference type="Proteomes" id="UP000054363">
    <property type="component" value="Unassembled WGS sequence"/>
</dbReference>
<evidence type="ECO:0000313" key="5">
    <source>
        <dbReference type="Proteomes" id="UP000054363"/>
    </source>
</evidence>
<dbReference type="FunFam" id="3.30.70.860:FF:000001">
    <property type="entry name" value="UPF0234 protein YajQ"/>
    <property type="match status" value="1"/>
</dbReference>
<dbReference type="InterPro" id="IPR035570">
    <property type="entry name" value="UPF0234_N"/>
</dbReference>
<dbReference type="SUPFAM" id="SSF89963">
    <property type="entry name" value="YajQ-like"/>
    <property type="match status" value="2"/>
</dbReference>
<dbReference type="CDD" id="cd11740">
    <property type="entry name" value="YajQ_like"/>
    <property type="match status" value="1"/>
</dbReference>
<dbReference type="AlphaFoldDB" id="A0A094JDH3"/>
<keyword evidence="1 3" id="KW-0547">Nucleotide-binding</keyword>
<dbReference type="HAMAP" id="MF_00632">
    <property type="entry name" value="UPF0234"/>
    <property type="match status" value="1"/>
</dbReference>
<dbReference type="GO" id="GO:0005829">
    <property type="term" value="C:cytosol"/>
    <property type="evidence" value="ECO:0007669"/>
    <property type="project" value="TreeGrafter"/>
</dbReference>
<keyword evidence="5" id="KW-1185">Reference proteome</keyword>
<dbReference type="RefSeq" id="WP_034775889.1">
    <property type="nucleotide sequence ID" value="NZ_JPER01000004.1"/>
</dbReference>
<dbReference type="InterPro" id="IPR035571">
    <property type="entry name" value="UPF0234-like_C"/>
</dbReference>
<name>A0A094JDH3_9GAMM</name>
<evidence type="ECO:0000256" key="3">
    <source>
        <dbReference type="HAMAP-Rule" id="MF_00632"/>
    </source>
</evidence>
<dbReference type="Gene3D" id="3.30.70.860">
    <property type="match status" value="1"/>
</dbReference>
<protein>
    <recommendedName>
        <fullName evidence="3">Nucleotide-binding protein IDSA_08775</fullName>
    </recommendedName>
</protein>
<dbReference type="NCBIfam" id="NF003819">
    <property type="entry name" value="PRK05412.1"/>
    <property type="match status" value="1"/>
</dbReference>
<comment type="function">
    <text evidence="3">Nucleotide-binding protein.</text>
</comment>
<dbReference type="InterPro" id="IPR036183">
    <property type="entry name" value="YajQ-like_sf"/>
</dbReference>
<dbReference type="OrthoDB" id="9801447at2"/>
<proteinExistence type="inferred from homology"/>
<accession>A0A094JDH3</accession>
<evidence type="ECO:0000256" key="1">
    <source>
        <dbReference type="ARBA" id="ARBA00022741"/>
    </source>
</evidence>
<reference evidence="4 5" key="1">
    <citation type="submission" date="2014-06" db="EMBL/GenBank/DDBJ databases">
        <title>The draft genome sequence of Idiomarina salinarum ISL-52.</title>
        <authorList>
            <person name="Du J."/>
            <person name="Shao Z."/>
        </authorList>
    </citation>
    <scope>NUCLEOTIDE SEQUENCE [LARGE SCALE GENOMIC DNA]</scope>
    <source>
        <strain evidence="4 5">ISL-52</strain>
    </source>
</reference>